<comment type="caution">
    <text evidence="3">The sequence shown here is derived from an EMBL/GenBank/DDBJ whole genome shotgun (WGS) entry which is preliminary data.</text>
</comment>
<evidence type="ECO:0008006" key="5">
    <source>
        <dbReference type="Google" id="ProtNLM"/>
    </source>
</evidence>
<evidence type="ECO:0000256" key="1">
    <source>
        <dbReference type="SAM" id="MobiDB-lite"/>
    </source>
</evidence>
<evidence type="ECO:0000313" key="4">
    <source>
        <dbReference type="Proteomes" id="UP001183420"/>
    </source>
</evidence>
<accession>A0ABU2LR07</accession>
<feature type="chain" id="PRO_5045056459" description="Secreted protein" evidence="2">
    <location>
        <begin position="29"/>
        <end position="180"/>
    </location>
</feature>
<evidence type="ECO:0000256" key="2">
    <source>
        <dbReference type="SAM" id="SignalP"/>
    </source>
</evidence>
<evidence type="ECO:0000313" key="3">
    <source>
        <dbReference type="EMBL" id="MDT0319940.1"/>
    </source>
</evidence>
<feature type="compositionally biased region" description="Acidic residues" evidence="1">
    <location>
        <begin position="41"/>
        <end position="50"/>
    </location>
</feature>
<keyword evidence="4" id="KW-1185">Reference proteome</keyword>
<dbReference type="Proteomes" id="UP001183420">
    <property type="component" value="Unassembled WGS sequence"/>
</dbReference>
<dbReference type="RefSeq" id="WP_311599532.1">
    <property type="nucleotide sequence ID" value="NZ_JAVREM010000019.1"/>
</dbReference>
<organism evidence="3 4">
    <name type="scientific">Streptomyces millisiae</name>
    <dbReference type="NCBI Taxonomy" id="3075542"/>
    <lineage>
        <taxon>Bacteria</taxon>
        <taxon>Bacillati</taxon>
        <taxon>Actinomycetota</taxon>
        <taxon>Actinomycetes</taxon>
        <taxon>Kitasatosporales</taxon>
        <taxon>Streptomycetaceae</taxon>
        <taxon>Streptomyces</taxon>
    </lineage>
</organism>
<reference evidence="4" key="1">
    <citation type="submission" date="2023-07" db="EMBL/GenBank/DDBJ databases">
        <title>30 novel species of actinomycetes from the DSMZ collection.</title>
        <authorList>
            <person name="Nouioui I."/>
        </authorList>
    </citation>
    <scope>NUCLEOTIDE SEQUENCE [LARGE SCALE GENOMIC DNA]</scope>
    <source>
        <strain evidence="4">DSM 44918</strain>
    </source>
</reference>
<dbReference type="EMBL" id="JAVREM010000019">
    <property type="protein sequence ID" value="MDT0319940.1"/>
    <property type="molecule type" value="Genomic_DNA"/>
</dbReference>
<proteinExistence type="predicted"/>
<protein>
    <recommendedName>
        <fullName evidence="5">Secreted protein</fullName>
    </recommendedName>
</protein>
<gene>
    <name evidence="3" type="ORF">RNC47_16500</name>
</gene>
<sequence>MNGSSLRAVGALGLATALALTPASLALAEETPTGTHHDEAGDGDDTGTEEAADLDAQLERVRRATARYQNVRLAEADGYTLGESCITGLGYHFVREVAESQEELAITEPNSMVYVPQEDGSLKLAAVGYVSKREASLFGEEFTPPATLPYYTLHAWVWEENPNGVFEHINPNISCPGRDG</sequence>
<feature type="signal peptide" evidence="2">
    <location>
        <begin position="1"/>
        <end position="28"/>
    </location>
</feature>
<feature type="region of interest" description="Disordered" evidence="1">
    <location>
        <begin position="30"/>
        <end position="50"/>
    </location>
</feature>
<keyword evidence="2" id="KW-0732">Signal</keyword>
<name>A0ABU2LR07_9ACTN</name>